<comment type="caution">
    <text evidence="2">The sequence shown here is derived from an EMBL/GenBank/DDBJ whole genome shotgun (WGS) entry which is preliminary data.</text>
</comment>
<keyword evidence="3" id="KW-1185">Reference proteome</keyword>
<feature type="chain" id="PRO_5045525888" evidence="1">
    <location>
        <begin position="20"/>
        <end position="102"/>
    </location>
</feature>
<evidence type="ECO:0000313" key="3">
    <source>
        <dbReference type="Proteomes" id="UP001203880"/>
    </source>
</evidence>
<proteinExistence type="predicted"/>
<sequence>MRIEIPGLMLGFAMLAACADASQDASSEHASLQDSCEAMVAAKIDVPPSEVRAVSTQKVPHGTLITVEVTDVAAPWVCGADPSGVILGVEYSAPGSAFGQVD</sequence>
<keyword evidence="1" id="KW-0732">Signal</keyword>
<evidence type="ECO:0000256" key="1">
    <source>
        <dbReference type="SAM" id="SignalP"/>
    </source>
</evidence>
<dbReference type="PROSITE" id="PS51257">
    <property type="entry name" value="PROKAR_LIPOPROTEIN"/>
    <property type="match status" value="1"/>
</dbReference>
<organism evidence="2 3">
    <name type="scientific">Ruegeria spongiae</name>
    <dbReference type="NCBI Taxonomy" id="2942209"/>
    <lineage>
        <taxon>Bacteria</taxon>
        <taxon>Pseudomonadati</taxon>
        <taxon>Pseudomonadota</taxon>
        <taxon>Alphaproteobacteria</taxon>
        <taxon>Rhodobacterales</taxon>
        <taxon>Roseobacteraceae</taxon>
        <taxon>Ruegeria</taxon>
    </lineage>
</organism>
<evidence type="ECO:0000313" key="2">
    <source>
        <dbReference type="EMBL" id="MCL6284539.1"/>
    </source>
</evidence>
<protein>
    <submittedName>
        <fullName evidence="2">Uncharacterized protein</fullName>
    </submittedName>
</protein>
<feature type="signal peptide" evidence="1">
    <location>
        <begin position="1"/>
        <end position="19"/>
    </location>
</feature>
<name>A0ABT0Q6N4_9RHOB</name>
<reference evidence="2" key="1">
    <citation type="submission" date="2022-05" db="EMBL/GenBank/DDBJ databases">
        <authorList>
            <person name="Park J.-S."/>
        </authorList>
    </citation>
    <scope>NUCLEOTIDE SEQUENCE</scope>
    <source>
        <strain evidence="2">2012CJ41-6</strain>
    </source>
</reference>
<dbReference type="RefSeq" id="WP_249710607.1">
    <property type="nucleotide sequence ID" value="NZ_JAMFMB010000016.1"/>
</dbReference>
<dbReference type="Proteomes" id="UP001203880">
    <property type="component" value="Unassembled WGS sequence"/>
</dbReference>
<dbReference type="EMBL" id="JAMFMB010000016">
    <property type="protein sequence ID" value="MCL6284539.1"/>
    <property type="molecule type" value="Genomic_DNA"/>
</dbReference>
<accession>A0ABT0Q6N4</accession>
<gene>
    <name evidence="2" type="ORF">M3P21_13470</name>
</gene>